<organism evidence="2 3">
    <name type="scientific">Geothrix edaphica</name>
    <dbReference type="NCBI Taxonomy" id="2927976"/>
    <lineage>
        <taxon>Bacteria</taxon>
        <taxon>Pseudomonadati</taxon>
        <taxon>Acidobacteriota</taxon>
        <taxon>Holophagae</taxon>
        <taxon>Holophagales</taxon>
        <taxon>Holophagaceae</taxon>
        <taxon>Geothrix</taxon>
    </lineage>
</organism>
<dbReference type="InterPro" id="IPR025382">
    <property type="entry name" value="Cap4-like_endonuclease_dom"/>
</dbReference>
<feature type="domain" description="CD-NTase associated protein 4-like DNA endonuclease" evidence="1">
    <location>
        <begin position="17"/>
        <end position="194"/>
    </location>
</feature>
<evidence type="ECO:0000313" key="2">
    <source>
        <dbReference type="EMBL" id="GLH65720.1"/>
    </source>
</evidence>
<dbReference type="Pfam" id="PF14130">
    <property type="entry name" value="Cap4_nuclease"/>
    <property type="match status" value="1"/>
</dbReference>
<keyword evidence="3" id="KW-1185">Reference proteome</keyword>
<dbReference type="EMBL" id="BSDC01000001">
    <property type="protein sequence ID" value="GLH65720.1"/>
    <property type="molecule type" value="Genomic_DNA"/>
</dbReference>
<sequence>MPNGMTPSPDTVPAVGDPGDDTARRYRYQWTYAAICCCMLLDETEDVEEVFCEHHEDIVLRHTGGMFSGLQIKTRESNQDVWKANEATVINSCARFAKLENQFPGQFRVFRFLTNHPLFAAENGKNLRYVLNKIKTTHSIQDLPGPVARFLRRVAQEADLSQEIVFTALSKTEASDDLPKLADIDVRLVATLTEVWTRAADCAHSLIVKVGSNLTWECGKASSLAHQDVLPAYISATIDPEGRELLIRIESKCINRSHFIDLLEAGLNLNATLEGAPEAWSEPGVGNRDLLLKKLDAGGFSAISRNSALDLRDKADYLGIVWTRKHGRESGLQRYGHVRSLVLSDAARVFEIAKSEEHLFGLEMLSELRSRFLQRRMDGSQLYECSNEHLEGVAYSLTSECLVQWSLDRPWEVQG</sequence>
<protein>
    <recommendedName>
        <fullName evidence="1">CD-NTase associated protein 4-like DNA endonuclease domain-containing protein</fullName>
    </recommendedName>
</protein>
<reference evidence="2" key="1">
    <citation type="journal article" date="2023" name="Antonie Van Leeuwenhoek">
        <title>Mesoterricola silvestris gen. nov., sp. nov., Mesoterricola sediminis sp. nov., Geothrix oryzae sp. nov., Geothrix edaphica sp. nov., Geothrix rubra sp. nov., and Geothrix limicola sp. nov., six novel members of Acidobacteriota isolated from soils.</title>
        <authorList>
            <person name="Itoh H."/>
            <person name="Sugisawa Y."/>
            <person name="Mise K."/>
            <person name="Xu Z."/>
            <person name="Kuniyasu M."/>
            <person name="Ushijima N."/>
            <person name="Kawano K."/>
            <person name="Kobayashi E."/>
            <person name="Shiratori Y."/>
            <person name="Masuda Y."/>
            <person name="Senoo K."/>
        </authorList>
    </citation>
    <scope>NUCLEOTIDE SEQUENCE</scope>
    <source>
        <strain evidence="2">Red802</strain>
    </source>
</reference>
<dbReference type="Proteomes" id="UP001165044">
    <property type="component" value="Unassembled WGS sequence"/>
</dbReference>
<proteinExistence type="predicted"/>
<comment type="caution">
    <text evidence="2">The sequence shown here is derived from an EMBL/GenBank/DDBJ whole genome shotgun (WGS) entry which is preliminary data.</text>
</comment>
<evidence type="ECO:0000313" key="3">
    <source>
        <dbReference type="Proteomes" id="UP001165044"/>
    </source>
</evidence>
<evidence type="ECO:0000259" key="1">
    <source>
        <dbReference type="Pfam" id="PF14130"/>
    </source>
</evidence>
<accession>A0ABQ5PUG0</accession>
<name>A0ABQ5PUG0_9BACT</name>
<gene>
    <name evidence="2" type="ORF">GETHED_00840</name>
</gene>